<evidence type="ECO:0000256" key="2">
    <source>
        <dbReference type="ARBA" id="ARBA00023043"/>
    </source>
</evidence>
<reference evidence="3" key="2">
    <citation type="submission" date="2020-05" db="UniProtKB">
        <authorList>
            <consortium name="EnsemblMetazoa"/>
        </authorList>
    </citation>
    <scope>IDENTIFICATION</scope>
    <source>
        <strain evidence="3">LVP_AGWG</strain>
    </source>
</reference>
<accession>A0A6I8T691</accession>
<keyword evidence="1" id="KW-0677">Repeat</keyword>
<proteinExistence type="predicted"/>
<reference evidence="3 4" key="1">
    <citation type="submission" date="2017-06" db="EMBL/GenBank/DDBJ databases">
        <title>Aedes aegypti genome working group (AGWG) sequencing and assembly.</title>
        <authorList>
            <consortium name="Aedes aegypti Genome Working Group (AGWG)"/>
            <person name="Matthews B.J."/>
        </authorList>
    </citation>
    <scope>NUCLEOTIDE SEQUENCE [LARGE SCALE GENOMIC DNA]</scope>
    <source>
        <strain evidence="3 4">LVP_AGWG</strain>
    </source>
</reference>
<dbReference type="PANTHER" id="PTHR24198:SF165">
    <property type="entry name" value="ANKYRIN REPEAT-CONTAINING PROTEIN-RELATED"/>
    <property type="match status" value="1"/>
</dbReference>
<dbReference type="SMART" id="SM00248">
    <property type="entry name" value="ANK"/>
    <property type="match status" value="43"/>
</dbReference>
<dbReference type="PROSITE" id="PS50088">
    <property type="entry name" value="ANK_REPEAT"/>
    <property type="match status" value="16"/>
</dbReference>
<dbReference type="Gene3D" id="1.25.40.20">
    <property type="entry name" value="Ankyrin repeat-containing domain"/>
    <property type="match status" value="11"/>
</dbReference>
<dbReference type="EnsemblMetazoa" id="AAEL002353-RB">
    <property type="protein sequence ID" value="AAEL002353-PB"/>
    <property type="gene ID" value="AAEL002353"/>
</dbReference>
<evidence type="ECO:0000313" key="4">
    <source>
        <dbReference type="Proteomes" id="UP000008820"/>
    </source>
</evidence>
<dbReference type="PANTHER" id="PTHR24198">
    <property type="entry name" value="ANKYRIN REPEAT AND PROTEIN KINASE DOMAIN-CONTAINING PROTEIN"/>
    <property type="match status" value="1"/>
</dbReference>
<protein>
    <submittedName>
        <fullName evidence="3">Uncharacterized protein</fullName>
    </submittedName>
</protein>
<keyword evidence="4" id="KW-1185">Reference proteome</keyword>
<dbReference type="SUPFAM" id="SSF48403">
    <property type="entry name" value="Ankyrin repeat"/>
    <property type="match status" value="7"/>
</dbReference>
<sequence length="2794" mass="317803">MPSVVWRDAQNCTRTMDISFKQYTEVKFCDAALRNALRLDCVELVQRAIAKGGDVNCRYAEDWNTPLHLAIINHCQSSVINELMNHTLDYGLVNGDNFTACELALRNDLRDLGRALIVKESGCVEEPVDAIYEMLKRNSVEALEVLIEVLGLSGYSLAECLSKAWNKIEIMNVMMNPEVKVFVHMTLISLDYSLSIGSKQEGSSQNLQAEAQDQINLLITEISLIEQKYDTGLCHDITDEFLEVLRLILKHMFVVKNKVDKFPAMQLEYCIAMYLAIFDRKPDLDLYQLVINKRLLIEFLKLFKSWHNNPWIDQRMSCELLHTLIQIMFENKAEISEQTIEEVLNIAKPKYTKKEVIMIRSKILKSDSISKLQNSTFNKLTKTEYDLLKIESDRINNMFEHRKSKYLYKNLNKTFFKLKQMYSLQKSVHYLNVIKMIDLNPVRSCYVEMLAIQRVIQVLGETLKSTKLSPNISSNLKSILEFVSPGELLKWISKLRQYFSHNYSFTKHALYRRLRTNDPELINFFKRVKADLLKVVPLLSNIFTDYVYRLFKGFLGYVLTLKSVEHVRSYAKASRVRLGFKLDHEFQSSDLVEIKKQLADLKQHFNPECHSSNLEVIAKINSRIDSYVNFLNGRSINFMTEMVLSCIGELLLCDRLVYQRNVARFYLKSSFSPKSGGYGAATFLMQSCNPLIRELLTMEAKIPDENSLKRTTMIQDLLKLANVEDIRQLHELTLISDKSLTNISKDVCKMLVDGFVSANHFKQLDKLLQKYYANMFAVDDKYRIVKNFCKSNKLIYNTEAAAQCRKKDKQELKKVLSDLIQDMTDILSLPENMKISDLVPLIACCEVYETDNIEMFALETILLEVLEILSSQGVLTDNRFMLMSYRSVVSGRNLRNYLAHDGLVYETVCRNSSSGLTLMINAICLGRYSDVELYLKRASVSIQNPLVTVTDMNEWTKQHIYLKSTIYDNIENDRIDLLISDDTELSARDYTDRTVLMSLIDHFSEQFIYYLLGRSSKVRSLVEKMVRRGLNQEHNFYDDDEFTLAKLISHQNIRDNMSFYLSLKNHHFELEQEIDLLGGGAYNEDSLHMAIIFENEKSALSIIDDSRLYSFCKHDAWNYRNTILTLAVLHKLPNVVRRICETSPDLIERTNTSQETPLRIATATSCKEIVEILLEFGAQIFNKNKPPIINALQVRKDELLDIMLPSNDELLNNETLLNQLIINAGTSNHTKLLVKLLPIVESRSILIKSLYSAVSNNQLKAAQVLLDFDASIVNELNEFDSTALFTASYSGHDALAKMLIERGADCSVPNQNSPLQCAIDMNRYNQFKMMVQRGITDLDLRNRLFQDLFDLSRFNWIWTALRAGVPCNLAIDQSVVRKVLDNPTLEFLFNLIRFRKDLIQQVDTYTLANAVLLRKYKFVKFVLERLETSYDRTRLLNCAVKANDKEMVCLLIEAGCSVNSADAYGITPLATAVTVGKPDMVKVLVKFQADPNLESMGNCECLLDAWNILSDNIFEQLGGEYYQTYPLILAAMHSFVKIAEYLLKSGAKADIRDQSGFTPLIAAVSHGDTELVDALIQNGANVDYCRNFSHSIFKDGSALHFTAIYGHLEMAKLMIEEYHFDHKAKDSDGNTALHLAIINGQANFVEYFITNDKLWEEPNNCGDTPLILALKHLNLPILQLIKSKPKCKETVREFRGAENRSLLHMAVLKGSADVLQVLLREFDIDCCWMDQFGHTALYYAVLKKNCEFVKLIMEAGSSLTGPCQYSTMPPFVVAVLSNQLDIVKLYIEKEKDAIQHFKEYSSNGRNLLVSSVMQNNFAMCKLLLKSIEFDLNVAYEIGYTAIQVAATKHSVRMVDLLIHHGSNIDQINQDGKTALIMAIENGNCREAHYLLQKGSSMQIAVDYRFSDESGMNLLHYVAYTGKLNSVKFLIDRAFFTRTSTDANGKTIGHYAASNKQHAVIEFLISSQFPLDQLDNDGRSALMCALENEDVQLAKRLKSIGSSLDVVQLYINKNYFLTKALRNNNMDLIKFLTDDCSITICSIVENMLFNSAKADQNKSPTDNLGSITSFQNQSISPIIQHILDNNIENVKQLIDDVSSLEAVRSYRMPTRDQETLLHVTARKGYSSMLALLLEKGVFDIDIGDVDQTTALQDATMTGRNECINLLLQHGANINFVDLQNTTALTRACVNSQKDVAELLLNLGADTANTKAFHVETREGATALHIAILGDLSLMELLVKRIGININTVDACGRTVLHIASQIGSIQAAEESLRLGACANLIDQYRRTAFVTALESGHEEVAERLLVATQDKEYLRDFRMEETLKSVLHIALEKGFDRMISLLLNNYGLDCNCTDFEGKSILHYAVAGGNESLIRQLKIDLGMLSLKDNTGETPISICVNQSNHEIFALLIEPLSISGTVEFLVSDIKKVSYEDYTKFTNLFSRWLLTHKKSYIAENQSFVSMVSRVYNVDPLLYAIHGDHRDLLDLFLKSGFDRSMLKDSTWLHIAALKNLHYLAKVMLDELKTNVDCIDDYGRTPLYYAVTIPQKETAKLLLERGANVNFQDATKRTPLQTALEFNNKEMVQLLLEHHADIGLLQEFRYLNENEHLVQHYLVERGLTEMLTLILSEIDVMHVDKHGMTPLHYAAGCNQLEMIELLVSAGAEVDCFDVHKTTPLMRAISKNHLEAYHKLVSLGANVDLARQFRNNNFDGESILHIAAEKNRIEAMKFLVEELKCDVDCIDKNGNTPLHYALQKGCFEVVKYLLGKNANLHFKNNNDQSALQLLEEVNFDVKSTET</sequence>
<gene>
    <name evidence="3" type="primary">5574355</name>
</gene>
<dbReference type="Proteomes" id="UP000008820">
    <property type="component" value="Chromosome 2"/>
</dbReference>
<evidence type="ECO:0000256" key="1">
    <source>
        <dbReference type="ARBA" id="ARBA00022737"/>
    </source>
</evidence>
<dbReference type="InParanoid" id="A0A6I8T691"/>
<keyword evidence="2" id="KW-0040">ANK repeat</keyword>
<dbReference type="OrthoDB" id="20872at2759"/>
<name>A0A6I8T691_AEDAE</name>
<dbReference type="InterPro" id="IPR002110">
    <property type="entry name" value="Ankyrin_rpt"/>
</dbReference>
<organism evidence="3 4">
    <name type="scientific">Aedes aegypti</name>
    <name type="common">Yellowfever mosquito</name>
    <name type="synonym">Culex aegypti</name>
    <dbReference type="NCBI Taxonomy" id="7159"/>
    <lineage>
        <taxon>Eukaryota</taxon>
        <taxon>Metazoa</taxon>
        <taxon>Ecdysozoa</taxon>
        <taxon>Arthropoda</taxon>
        <taxon>Hexapoda</taxon>
        <taxon>Insecta</taxon>
        <taxon>Pterygota</taxon>
        <taxon>Neoptera</taxon>
        <taxon>Endopterygota</taxon>
        <taxon>Diptera</taxon>
        <taxon>Nematocera</taxon>
        <taxon>Culicoidea</taxon>
        <taxon>Culicidae</taxon>
        <taxon>Culicinae</taxon>
        <taxon>Aedini</taxon>
        <taxon>Aedes</taxon>
        <taxon>Stegomyia</taxon>
    </lineage>
</organism>
<evidence type="ECO:0000313" key="3">
    <source>
        <dbReference type="EnsemblMetazoa" id="AAEL002353-PB"/>
    </source>
</evidence>
<dbReference type="InterPro" id="IPR036770">
    <property type="entry name" value="Ankyrin_rpt-contain_sf"/>
</dbReference>
<dbReference type="Pfam" id="PF12796">
    <property type="entry name" value="Ank_2"/>
    <property type="match status" value="13"/>
</dbReference>
<dbReference type="PROSITE" id="PS50297">
    <property type="entry name" value="ANK_REP_REGION"/>
    <property type="match status" value="11"/>
</dbReference>